<dbReference type="PRINTS" id="PR01437">
    <property type="entry name" value="NUOXDRDTASE4"/>
</dbReference>
<dbReference type="GO" id="GO:0042773">
    <property type="term" value="P:ATP synthesis coupled electron transport"/>
    <property type="evidence" value="ECO:0007669"/>
    <property type="project" value="InterPro"/>
</dbReference>
<evidence type="ECO:0000256" key="5">
    <source>
        <dbReference type="ARBA" id="ARBA00022692"/>
    </source>
</evidence>
<evidence type="ECO:0000259" key="11">
    <source>
        <dbReference type="Pfam" id="PF00361"/>
    </source>
</evidence>
<feature type="transmembrane region" description="Helical" evidence="10">
    <location>
        <begin position="164"/>
        <end position="185"/>
    </location>
</feature>
<feature type="compositionally biased region" description="Basic and acidic residues" evidence="9">
    <location>
        <begin position="523"/>
        <end position="536"/>
    </location>
</feature>
<dbReference type="PANTHER" id="PTHR42703">
    <property type="entry name" value="NADH DEHYDROGENASE"/>
    <property type="match status" value="1"/>
</dbReference>
<feature type="domain" description="NADH:quinone oxidoreductase/Mrp antiporter transmembrane" evidence="11">
    <location>
        <begin position="129"/>
        <end position="425"/>
    </location>
</feature>
<feature type="transmembrane region" description="Helical" evidence="10">
    <location>
        <begin position="237"/>
        <end position="260"/>
    </location>
</feature>
<dbReference type="InterPro" id="IPR001750">
    <property type="entry name" value="ND/Mrp_TM"/>
</dbReference>
<feature type="transmembrane region" description="Helical" evidence="10">
    <location>
        <begin position="335"/>
        <end position="354"/>
    </location>
</feature>
<evidence type="ECO:0000256" key="1">
    <source>
        <dbReference type="ARBA" id="ARBA00002378"/>
    </source>
</evidence>
<comment type="function">
    <text evidence="1">NDH-1 shuttles electrons from NADH, via FMN and iron-sulfur (Fe-S) centers, to quinones in the respiratory chain. The immediate electron acceptor for the enzyme in this species is believed to be ubiquinone. Couples the redox reaction to proton translocation (for every two electrons transferred, four hydrogen ions are translocated across the cytoplasmic membrane), and thus conserves the redox energy in a proton gradient.</text>
</comment>
<comment type="subcellular location">
    <subcellularLocation>
        <location evidence="2">Cell membrane</location>
        <topology evidence="2">Multi-pass membrane protein</topology>
    </subcellularLocation>
    <subcellularLocation>
        <location evidence="8">Membrane</location>
        <topology evidence="8">Multi-pass membrane protein</topology>
    </subcellularLocation>
</comment>
<evidence type="ECO:0000256" key="7">
    <source>
        <dbReference type="ARBA" id="ARBA00023136"/>
    </source>
</evidence>
<evidence type="ECO:0000256" key="6">
    <source>
        <dbReference type="ARBA" id="ARBA00022989"/>
    </source>
</evidence>
<name>A0A8J3EFA8_9RHOB</name>
<evidence type="ECO:0000256" key="9">
    <source>
        <dbReference type="SAM" id="MobiDB-lite"/>
    </source>
</evidence>
<keyword evidence="4" id="KW-1003">Cell membrane</keyword>
<dbReference type="PANTHER" id="PTHR42703:SF1">
    <property type="entry name" value="NA(+)_H(+) ANTIPORTER SUBUNIT D1"/>
    <property type="match status" value="1"/>
</dbReference>
<dbReference type="Proteomes" id="UP000617145">
    <property type="component" value="Unassembled WGS sequence"/>
</dbReference>
<dbReference type="AlphaFoldDB" id="A0A8J3EFA8"/>
<feature type="transmembrane region" description="Helical" evidence="10">
    <location>
        <begin position="472"/>
        <end position="495"/>
    </location>
</feature>
<protein>
    <submittedName>
        <fullName evidence="12">Monovalent cation/H+ antiporter subunit D</fullName>
    </submittedName>
</protein>
<evidence type="ECO:0000256" key="2">
    <source>
        <dbReference type="ARBA" id="ARBA00004651"/>
    </source>
</evidence>
<feature type="transmembrane region" description="Helical" evidence="10">
    <location>
        <begin position="6"/>
        <end position="24"/>
    </location>
</feature>
<keyword evidence="13" id="KW-1185">Reference proteome</keyword>
<dbReference type="GO" id="GO:0008137">
    <property type="term" value="F:NADH dehydrogenase (ubiquinone) activity"/>
    <property type="evidence" value="ECO:0007669"/>
    <property type="project" value="InterPro"/>
</dbReference>
<feature type="transmembrane region" description="Helical" evidence="10">
    <location>
        <begin position="79"/>
        <end position="98"/>
    </location>
</feature>
<evidence type="ECO:0000256" key="10">
    <source>
        <dbReference type="SAM" id="Phobius"/>
    </source>
</evidence>
<keyword evidence="7 10" id="KW-0472">Membrane</keyword>
<feature type="transmembrane region" description="Helical" evidence="10">
    <location>
        <begin position="280"/>
        <end position="299"/>
    </location>
</feature>
<comment type="caution">
    <text evidence="12">The sequence shown here is derived from an EMBL/GenBank/DDBJ whole genome shotgun (WGS) entry which is preliminary data.</text>
</comment>
<sequence>MMAHWLIAPVVVPALVAPMVAYVMRFDIVMQRAASMAASVVMIAIAIGLMVATADGTVHVYRLGDWPAPFGIVLVLDRLAALLILLTTLLGAVVLLHASATGWDRRGRHFHALMLFQVMGISGAFLTGDAFNLFVLFEILLIASYGLTIHAGGRERLKGGLQYVIMNLVGSSLFLIALGTLYATTGTLNIADLAVKVREIPVGEAALVRVAAMLLMIVFAVKAALFPVQFWLPGTYANAPAPVAALFAIMTKVGAYAILRMHTIVFGPDTDAIGSLSQDWLMPAALITIAIGGIGVMGARNLMQMVSFAVLMSTATLMLAISAFTPYAIEAALYYLVHSTFSAALMFLVADLVLSQRRNGGALAASPVMAQNGLLAALFFGAAIAIAGMPPLSGFLGKLYVLDALRDTGYSWLVWTVVLVSSLITIVGLGRAGSTVFWKANDADVVAAEARARAEAEANGPAEPLPDRSASALAIAPSMMLMAALVAVTVFAGPLSRYMQATSAQLFDPVDYIEAVLLNQDDTKDLSSHGDDYGEHGEDDGTEDGAATEGDH</sequence>
<feature type="region of interest" description="Disordered" evidence="9">
    <location>
        <begin position="523"/>
        <end position="552"/>
    </location>
</feature>
<dbReference type="InterPro" id="IPR003918">
    <property type="entry name" value="NADH_UbQ_OxRdtase"/>
</dbReference>
<comment type="similarity">
    <text evidence="3">Belongs to the CPA3 antiporters (TC 2.A.63) subunit D family.</text>
</comment>
<keyword evidence="5 8" id="KW-0812">Transmembrane</keyword>
<evidence type="ECO:0000313" key="12">
    <source>
        <dbReference type="EMBL" id="GGG68868.1"/>
    </source>
</evidence>
<dbReference type="InterPro" id="IPR050586">
    <property type="entry name" value="CPA3_Na-H_Antiporter_D"/>
</dbReference>
<feature type="transmembrane region" description="Helical" evidence="10">
    <location>
        <begin position="412"/>
        <end position="430"/>
    </location>
</feature>
<reference evidence="12" key="2">
    <citation type="submission" date="2020-09" db="EMBL/GenBank/DDBJ databases">
        <authorList>
            <person name="Sun Q."/>
            <person name="Zhou Y."/>
        </authorList>
    </citation>
    <scope>NUCLEOTIDE SEQUENCE</scope>
    <source>
        <strain evidence="12">CGMCC 1.15762</strain>
    </source>
</reference>
<evidence type="ECO:0000256" key="3">
    <source>
        <dbReference type="ARBA" id="ARBA00005346"/>
    </source>
</evidence>
<feature type="transmembrane region" description="Helical" evidence="10">
    <location>
        <begin position="374"/>
        <end position="392"/>
    </location>
</feature>
<feature type="transmembrane region" description="Helical" evidence="10">
    <location>
        <begin position="205"/>
        <end position="225"/>
    </location>
</feature>
<evidence type="ECO:0000313" key="13">
    <source>
        <dbReference type="Proteomes" id="UP000617145"/>
    </source>
</evidence>
<organism evidence="12 13">
    <name type="scientific">Salipiger pallidus</name>
    <dbReference type="NCBI Taxonomy" id="1775170"/>
    <lineage>
        <taxon>Bacteria</taxon>
        <taxon>Pseudomonadati</taxon>
        <taxon>Pseudomonadota</taxon>
        <taxon>Alphaproteobacteria</taxon>
        <taxon>Rhodobacterales</taxon>
        <taxon>Roseobacteraceae</taxon>
        <taxon>Salipiger</taxon>
    </lineage>
</organism>
<evidence type="ECO:0000256" key="8">
    <source>
        <dbReference type="RuleBase" id="RU000320"/>
    </source>
</evidence>
<reference evidence="12" key="1">
    <citation type="journal article" date="2014" name="Int. J. Syst. Evol. Microbiol.">
        <title>Complete genome sequence of Corynebacterium casei LMG S-19264T (=DSM 44701T), isolated from a smear-ripened cheese.</title>
        <authorList>
            <consortium name="US DOE Joint Genome Institute (JGI-PGF)"/>
            <person name="Walter F."/>
            <person name="Albersmeier A."/>
            <person name="Kalinowski J."/>
            <person name="Ruckert C."/>
        </authorList>
    </citation>
    <scope>NUCLEOTIDE SEQUENCE</scope>
    <source>
        <strain evidence="12">CGMCC 1.15762</strain>
    </source>
</reference>
<dbReference type="GO" id="GO:0005886">
    <property type="term" value="C:plasma membrane"/>
    <property type="evidence" value="ECO:0007669"/>
    <property type="project" value="UniProtKB-SubCell"/>
</dbReference>
<feature type="transmembrane region" description="Helical" evidence="10">
    <location>
        <begin position="36"/>
        <end position="59"/>
    </location>
</feature>
<gene>
    <name evidence="12" type="primary">phaD</name>
    <name evidence="12" type="ORF">GCM10011415_15170</name>
</gene>
<dbReference type="NCBIfam" id="NF009309">
    <property type="entry name" value="PRK12666.1"/>
    <property type="match status" value="1"/>
</dbReference>
<feature type="transmembrane region" description="Helical" evidence="10">
    <location>
        <begin position="306"/>
        <end position="329"/>
    </location>
</feature>
<keyword evidence="6 10" id="KW-1133">Transmembrane helix</keyword>
<evidence type="ECO:0000256" key="4">
    <source>
        <dbReference type="ARBA" id="ARBA00022475"/>
    </source>
</evidence>
<dbReference type="EMBL" id="BMJV01000002">
    <property type="protein sequence ID" value="GGG68868.1"/>
    <property type="molecule type" value="Genomic_DNA"/>
</dbReference>
<dbReference type="Pfam" id="PF00361">
    <property type="entry name" value="Proton_antipo_M"/>
    <property type="match status" value="1"/>
</dbReference>
<accession>A0A8J3EFA8</accession>
<proteinExistence type="inferred from homology"/>